<reference evidence="1 2" key="1">
    <citation type="submission" date="2015-01" db="EMBL/GenBank/DDBJ databases">
        <title>The Genome Sequence of Fonsecaea pedrosoi CBS 271.37.</title>
        <authorList>
            <consortium name="The Broad Institute Genomics Platform"/>
            <person name="Cuomo C."/>
            <person name="de Hoog S."/>
            <person name="Gorbushina A."/>
            <person name="Stielow B."/>
            <person name="Teixiera M."/>
            <person name="Abouelleil A."/>
            <person name="Chapman S.B."/>
            <person name="Priest M."/>
            <person name="Young S.K."/>
            <person name="Wortman J."/>
            <person name="Nusbaum C."/>
            <person name="Birren B."/>
        </authorList>
    </citation>
    <scope>NUCLEOTIDE SEQUENCE [LARGE SCALE GENOMIC DNA]</scope>
    <source>
        <strain evidence="1 2">CBS 271.37</strain>
    </source>
</reference>
<dbReference type="Proteomes" id="UP000053029">
    <property type="component" value="Unassembled WGS sequence"/>
</dbReference>
<dbReference type="EMBL" id="KN846972">
    <property type="protein sequence ID" value="KIW79767.1"/>
    <property type="molecule type" value="Genomic_DNA"/>
</dbReference>
<protein>
    <submittedName>
        <fullName evidence="1">Uncharacterized protein</fullName>
    </submittedName>
</protein>
<dbReference type="GeneID" id="25305871"/>
<sequence length="632" mass="71257">MTTHYHFVVAVDFGTTYSSVTYHQRPFGDKLKDVADKQPKLFSIRNYPGASASKRGDIFETPTEILYSEGQTFYGYDAWKKWDSNMHRQGILLQWFKLVLDDSKDEKRLHEAQRVSSQLDSLGLTIGDAITDYLTFLLGHTKSELQLNNRYCDDCTVQLVLTVPNVWNARACSVMAHAMETAAKDLSFGHDSEVYLVSEADAAATYFCDRVSDLLLNLGDVFMIADLGGGTSDLMVYKVTHVHPFRFDPVVPGDGAVCGSSHLNKALVSTLKTAIEAEPRYRNTRDYLPEGWTIDDILSAANHDFDTVKKEVRSDSAGDYITVPFLPKLEDNPDSASNSFYANREFIDGIYLPLFNQILGLIQSQMQAAAKNKTPCTHVVLIGGFSLSNWLLSFLRENINDKDCRVVREHTSQDAISSGGCLRYLNQVSGPDEIMQASYGFVTEEVCEPDKFEGHKPENAVQEFDADDGGLYACGCITYLVHRGQRIPAQGQTFPENAFVLDRTFRHLKQDLLTRIELVENKSDNVLEDHFHRRHDKNIGCRSQGEIAFVIPARELKQLAVERVRGEKRFWNKRDKNFYYLLRYEARIKILGKNIRYELWVGGSCKAYGVLTGLSSAVEMSEVEGRLASLAI</sequence>
<dbReference type="VEuPathDB" id="FungiDB:Z517_06381"/>
<dbReference type="PANTHER" id="PTHR42749">
    <property type="entry name" value="CELL SHAPE-DETERMINING PROTEIN MREB"/>
    <property type="match status" value="1"/>
</dbReference>
<dbReference type="InterPro" id="IPR043129">
    <property type="entry name" value="ATPase_NBD"/>
</dbReference>
<evidence type="ECO:0000313" key="2">
    <source>
        <dbReference type="Proteomes" id="UP000053029"/>
    </source>
</evidence>
<name>A0A0D2EZI0_9EURO</name>
<dbReference type="STRING" id="1442368.A0A0D2EZI0"/>
<dbReference type="Gene3D" id="3.90.640.10">
    <property type="entry name" value="Actin, Chain A, domain 4"/>
    <property type="match status" value="1"/>
</dbReference>
<dbReference type="AlphaFoldDB" id="A0A0D2EZI0"/>
<dbReference type="HOGENOM" id="CLU_009958_2_1_1"/>
<gene>
    <name evidence="1" type="ORF">Z517_06381</name>
</gene>
<organism evidence="1 2">
    <name type="scientific">Fonsecaea pedrosoi CBS 271.37</name>
    <dbReference type="NCBI Taxonomy" id="1442368"/>
    <lineage>
        <taxon>Eukaryota</taxon>
        <taxon>Fungi</taxon>
        <taxon>Dikarya</taxon>
        <taxon>Ascomycota</taxon>
        <taxon>Pezizomycotina</taxon>
        <taxon>Eurotiomycetes</taxon>
        <taxon>Chaetothyriomycetidae</taxon>
        <taxon>Chaetothyriales</taxon>
        <taxon>Herpotrichiellaceae</taxon>
        <taxon>Fonsecaea</taxon>
    </lineage>
</organism>
<dbReference type="PANTHER" id="PTHR42749:SF1">
    <property type="entry name" value="CELL SHAPE-DETERMINING PROTEIN MREB"/>
    <property type="match status" value="1"/>
</dbReference>
<dbReference type="SUPFAM" id="SSF53067">
    <property type="entry name" value="Actin-like ATPase domain"/>
    <property type="match status" value="2"/>
</dbReference>
<keyword evidence="2" id="KW-1185">Reference proteome</keyword>
<dbReference type="OrthoDB" id="4127217at2759"/>
<dbReference type="RefSeq" id="XP_013283575.1">
    <property type="nucleotide sequence ID" value="XM_013428121.1"/>
</dbReference>
<dbReference type="Gene3D" id="3.30.420.40">
    <property type="match status" value="2"/>
</dbReference>
<proteinExistence type="predicted"/>
<evidence type="ECO:0000313" key="1">
    <source>
        <dbReference type="EMBL" id="KIW79767.1"/>
    </source>
</evidence>
<dbReference type="CDD" id="cd10170">
    <property type="entry name" value="ASKHA_NBD_HSP70"/>
    <property type="match status" value="1"/>
</dbReference>
<accession>A0A0D2EZI0</accession>